<sequence length="366" mass="41747">MRRTIGLVLVTNLILGCGEDDGKTYVGENNFYTMEPTKIRQFTEDSGFVSQQQLMPTYFVYRAKEWPHEDLNDASSYDLPRVQFFWANLSHDRGYEPHPMYNEYEGQVKIWSMKTDGTDLRLVVDELPIPNASGSGKMVRSPNNRYLAFGYSGTGKAVYDLKTKEIFRLGVNGSIGFLWAEDSSYLYYRTRDTSGKAVYKWDATTHEKTKVDTGLSINDTSVIKGGVRRVVADTAVSEYLEESNERLGAIHWDNGYSIKESRAEHRSISPMGDHVWVKNRLNSFYVNVKNKTSGKSDSNWTSGFPYIVGLHADYISISQNAMVMEVRELATKKAWSWRPLGHTRTLENLSLYNAFANDGKWFRESG</sequence>
<proteinExistence type="predicted"/>
<evidence type="ECO:0008006" key="2">
    <source>
        <dbReference type="Google" id="ProtNLM"/>
    </source>
</evidence>
<reference evidence="1" key="1">
    <citation type="journal article" date="2015" name="BMC Genomics">
        <title>Genome mining reveals unlocked bioactive potential of marine Gram-negative bacteria.</title>
        <authorList>
            <person name="Machado H."/>
            <person name="Sonnenschein E.C."/>
            <person name="Melchiorsen J."/>
            <person name="Gram L."/>
        </authorList>
    </citation>
    <scope>NUCLEOTIDE SEQUENCE</scope>
    <source>
        <strain evidence="1">S2052</strain>
    </source>
</reference>
<dbReference type="RefSeq" id="WP_045985151.1">
    <property type="nucleotide sequence ID" value="NZ_JXXS01000006.1"/>
</dbReference>
<evidence type="ECO:0000313" key="1">
    <source>
        <dbReference type="EMBL" id="KJY77170.1"/>
    </source>
</evidence>
<gene>
    <name evidence="1" type="ORF">TW71_04970</name>
</gene>
<protein>
    <recommendedName>
        <fullName evidence="2">Tricorn protease N-terminal domain-containing protein</fullName>
    </recommendedName>
</protein>
<dbReference type="PROSITE" id="PS51257">
    <property type="entry name" value="PROKAR_LIPOPROTEIN"/>
    <property type="match status" value="1"/>
</dbReference>
<organism evidence="1">
    <name type="scientific">Vibrio coralliilyticus</name>
    <dbReference type="NCBI Taxonomy" id="190893"/>
    <lineage>
        <taxon>Bacteria</taxon>
        <taxon>Pseudomonadati</taxon>
        <taxon>Pseudomonadota</taxon>
        <taxon>Gammaproteobacteria</taxon>
        <taxon>Vibrionales</taxon>
        <taxon>Vibrionaceae</taxon>
        <taxon>Vibrio</taxon>
    </lineage>
</organism>
<comment type="caution">
    <text evidence="1">The sequence shown here is derived from an EMBL/GenBank/DDBJ whole genome shotgun (WGS) entry which is preliminary data.</text>
</comment>
<name>A0A837GAN9_9VIBR</name>
<dbReference type="EMBL" id="JXXR01000002">
    <property type="protein sequence ID" value="KJY77170.1"/>
    <property type="molecule type" value="Genomic_DNA"/>
</dbReference>
<dbReference type="Gene3D" id="2.130.10.120">
    <property type="entry name" value="Prolyl oligopeptidase, N-terminal domain"/>
    <property type="match status" value="1"/>
</dbReference>
<accession>A0A837GAN9</accession>
<dbReference type="AlphaFoldDB" id="A0A837GAN9"/>
<dbReference type="SUPFAM" id="SSF69304">
    <property type="entry name" value="Tricorn protease N-terminal domain"/>
    <property type="match status" value="1"/>
</dbReference>